<dbReference type="InterPro" id="IPR052038">
    <property type="entry name" value="Type-VII_TA_antitoxin"/>
</dbReference>
<dbReference type="Proteomes" id="UP000010482">
    <property type="component" value="Chromosome"/>
</dbReference>
<keyword evidence="2" id="KW-1277">Toxin-antitoxin system</keyword>
<keyword evidence="3" id="KW-0808">Transferase</keyword>
<keyword evidence="4" id="KW-0548">Nucleotidyltransferase</keyword>
<dbReference type="PANTHER" id="PTHR33571:SF12">
    <property type="entry name" value="BSL3053 PROTEIN"/>
    <property type="match status" value="1"/>
</dbReference>
<evidence type="ECO:0000256" key="7">
    <source>
        <dbReference type="ARBA" id="ARBA00022840"/>
    </source>
</evidence>
<evidence type="ECO:0000256" key="2">
    <source>
        <dbReference type="ARBA" id="ARBA00022649"/>
    </source>
</evidence>
<evidence type="ECO:0000256" key="5">
    <source>
        <dbReference type="ARBA" id="ARBA00022723"/>
    </source>
</evidence>
<dbReference type="HOGENOM" id="CLU_130257_10_1_3"/>
<evidence type="ECO:0000256" key="1">
    <source>
        <dbReference type="ARBA" id="ARBA00001946"/>
    </source>
</evidence>
<dbReference type="PANTHER" id="PTHR33571">
    <property type="entry name" value="SSL8005 PROTEIN"/>
    <property type="match status" value="1"/>
</dbReference>
<dbReference type="Pfam" id="PF01909">
    <property type="entry name" value="NTP_transf_2"/>
    <property type="match status" value="1"/>
</dbReference>
<dbReference type="CDD" id="cd05403">
    <property type="entry name" value="NT_KNTase_like"/>
    <property type="match status" value="1"/>
</dbReference>
<sequence length="98" mass="10961">MNREVVLSTLNEHLKEINQFGVKSLALFGSIARNEATPDSDLDFLVEFKGAATLDGYMGLKFLLEDLFDKEVDLVIKADLKPQIRENVINEAIHVTSP</sequence>
<dbReference type="GO" id="GO:0005524">
    <property type="term" value="F:ATP binding"/>
    <property type="evidence" value="ECO:0007669"/>
    <property type="project" value="UniProtKB-KW"/>
</dbReference>
<dbReference type="eggNOG" id="COG1669">
    <property type="taxonomic scope" value="Bacteria"/>
</dbReference>
<dbReference type="KEGG" id="dsl:Dacsa_1933"/>
<proteinExistence type="inferred from homology"/>
<dbReference type="SUPFAM" id="SSF81301">
    <property type="entry name" value="Nucleotidyltransferase"/>
    <property type="match status" value="1"/>
</dbReference>
<keyword evidence="7" id="KW-0067">ATP-binding</keyword>
<keyword evidence="8" id="KW-0460">Magnesium</keyword>
<dbReference type="GO" id="GO:0016779">
    <property type="term" value="F:nucleotidyltransferase activity"/>
    <property type="evidence" value="ECO:0007669"/>
    <property type="project" value="UniProtKB-KW"/>
</dbReference>
<dbReference type="InterPro" id="IPR043519">
    <property type="entry name" value="NT_sf"/>
</dbReference>
<dbReference type="AlphaFoldDB" id="K9YUK5"/>
<evidence type="ECO:0000256" key="6">
    <source>
        <dbReference type="ARBA" id="ARBA00022741"/>
    </source>
</evidence>
<accession>K9YUK5</accession>
<dbReference type="EMBL" id="CP003944">
    <property type="protein sequence ID" value="AFZ50584.1"/>
    <property type="molecule type" value="Genomic_DNA"/>
</dbReference>
<comment type="cofactor">
    <cofactor evidence="1">
        <name>Mg(2+)</name>
        <dbReference type="ChEBI" id="CHEBI:18420"/>
    </cofactor>
</comment>
<evidence type="ECO:0000256" key="9">
    <source>
        <dbReference type="ARBA" id="ARBA00038276"/>
    </source>
</evidence>
<dbReference type="OrthoDB" id="560823at2"/>
<evidence type="ECO:0000256" key="8">
    <source>
        <dbReference type="ARBA" id="ARBA00022842"/>
    </source>
</evidence>
<evidence type="ECO:0000313" key="12">
    <source>
        <dbReference type="Proteomes" id="UP000010482"/>
    </source>
</evidence>
<evidence type="ECO:0000259" key="10">
    <source>
        <dbReference type="Pfam" id="PF01909"/>
    </source>
</evidence>
<protein>
    <submittedName>
        <fullName evidence="11">Nucleotidyltransferase</fullName>
    </submittedName>
</protein>
<organism evidence="11 12">
    <name type="scientific">Dactylococcopsis salina (strain PCC 8305)</name>
    <name type="common">Myxobactron salinum</name>
    <dbReference type="NCBI Taxonomy" id="13035"/>
    <lineage>
        <taxon>Bacteria</taxon>
        <taxon>Bacillati</taxon>
        <taxon>Cyanobacteriota</taxon>
        <taxon>Cyanophyceae</taxon>
        <taxon>Nodosilineales</taxon>
        <taxon>Cymatolegaceae</taxon>
        <taxon>Dactylococcopsis</taxon>
    </lineage>
</organism>
<dbReference type="RefSeq" id="WP_015229580.1">
    <property type="nucleotide sequence ID" value="NC_019780.1"/>
</dbReference>
<feature type="domain" description="Polymerase nucleotidyl transferase" evidence="10">
    <location>
        <begin position="9"/>
        <end position="93"/>
    </location>
</feature>
<gene>
    <name evidence="11" type="ORF">Dacsa_1933</name>
</gene>
<keyword evidence="5" id="KW-0479">Metal-binding</keyword>
<evidence type="ECO:0000313" key="11">
    <source>
        <dbReference type="EMBL" id="AFZ50584.1"/>
    </source>
</evidence>
<dbReference type="STRING" id="13035.Dacsa_1933"/>
<comment type="similarity">
    <text evidence="9">Belongs to the MntA antitoxin family.</text>
</comment>
<keyword evidence="6" id="KW-0547">Nucleotide-binding</keyword>
<reference evidence="11" key="1">
    <citation type="submission" date="2012-04" db="EMBL/GenBank/DDBJ databases">
        <title>Finished genome of Dactylococcopsis salina PCC 8305.</title>
        <authorList>
            <consortium name="US DOE Joint Genome Institute"/>
            <person name="Gugger M."/>
            <person name="Coursin T."/>
            <person name="Rippka R."/>
            <person name="Tandeau De Marsac N."/>
            <person name="Huntemann M."/>
            <person name="Wei C.-L."/>
            <person name="Han J."/>
            <person name="Detter J.C."/>
            <person name="Han C."/>
            <person name="Tapia R."/>
            <person name="Daligault H."/>
            <person name="Chen A."/>
            <person name="Krypides N."/>
            <person name="Mavromatis K."/>
            <person name="Markowitz V."/>
            <person name="Szeto E."/>
            <person name="Ivanova N."/>
            <person name="Ovchinnikova G."/>
            <person name="Pagani I."/>
            <person name="Pati A."/>
            <person name="Goodwin L."/>
            <person name="Peters L."/>
            <person name="Pitluck S."/>
            <person name="Woyke T."/>
            <person name="Kerfeld C."/>
        </authorList>
    </citation>
    <scope>NUCLEOTIDE SEQUENCE [LARGE SCALE GENOMIC DNA]</scope>
    <source>
        <strain evidence="11">PCC 8305</strain>
    </source>
</reference>
<dbReference type="Gene3D" id="3.30.460.10">
    <property type="entry name" value="Beta Polymerase, domain 2"/>
    <property type="match status" value="1"/>
</dbReference>
<dbReference type="GO" id="GO:0046872">
    <property type="term" value="F:metal ion binding"/>
    <property type="evidence" value="ECO:0007669"/>
    <property type="project" value="UniProtKB-KW"/>
</dbReference>
<evidence type="ECO:0000256" key="3">
    <source>
        <dbReference type="ARBA" id="ARBA00022679"/>
    </source>
</evidence>
<evidence type="ECO:0000256" key="4">
    <source>
        <dbReference type="ARBA" id="ARBA00022695"/>
    </source>
</evidence>
<keyword evidence="12" id="KW-1185">Reference proteome</keyword>
<dbReference type="PATRIC" id="fig|13035.3.peg.2199"/>
<name>K9YUK5_DACS8</name>
<dbReference type="InterPro" id="IPR002934">
    <property type="entry name" value="Polymerase_NTP_transf_dom"/>
</dbReference>